<feature type="transmembrane region" description="Helical" evidence="1">
    <location>
        <begin position="42"/>
        <end position="62"/>
    </location>
</feature>
<proteinExistence type="predicted"/>
<keyword evidence="1" id="KW-0812">Transmembrane</keyword>
<sequence length="74" mass="7849">MSTGKRNPWRAMALVSIISSYVVGGVVAGVFTGLWLGNQFGAKPVFLIVSILIGLGVGFYGVMKTIEPFLGDDE</sequence>
<name>A0AB39BQ48_9BACI</name>
<evidence type="ECO:0000256" key="1">
    <source>
        <dbReference type="SAM" id="Phobius"/>
    </source>
</evidence>
<gene>
    <name evidence="2" type="ORF">AB3N04_12460</name>
</gene>
<dbReference type="AlphaFoldDB" id="A0AB39BQ48"/>
<evidence type="ECO:0000313" key="2">
    <source>
        <dbReference type="EMBL" id="XDI35526.1"/>
    </source>
</evidence>
<dbReference type="Pfam" id="PF09527">
    <property type="entry name" value="ATPase_gene1"/>
    <property type="match status" value="1"/>
</dbReference>
<keyword evidence="1" id="KW-0472">Membrane</keyword>
<dbReference type="RefSeq" id="WP_317121740.1">
    <property type="nucleotide sequence ID" value="NZ_CP162551.1"/>
</dbReference>
<dbReference type="EMBL" id="CP162551">
    <property type="protein sequence ID" value="XDI35526.1"/>
    <property type="molecule type" value="Genomic_DNA"/>
</dbReference>
<feature type="transmembrane region" description="Helical" evidence="1">
    <location>
        <begin position="12"/>
        <end position="36"/>
    </location>
</feature>
<reference evidence="2" key="1">
    <citation type="submission" date="2024-07" db="EMBL/GenBank/DDBJ databases">
        <title>Identification and characteristics of an arsenic-resistant bacterial isolate, which belongs to a novel species.</title>
        <authorList>
            <person name="Juszczyk A."/>
            <person name="Kowalczyk A."/>
            <person name="Was K."/>
            <person name="Kosowicz W."/>
            <person name="Budzyn A."/>
            <person name="Latowski D."/>
        </authorList>
    </citation>
    <scope>NUCLEOTIDE SEQUENCE</scope>
    <source>
        <strain evidence="2">As8PL</strain>
    </source>
</reference>
<accession>A0AB39BQ48</accession>
<organism evidence="2">
    <name type="scientific">Alkalihalophilus sp. As8PL</name>
    <dbReference type="NCBI Taxonomy" id="3237103"/>
    <lineage>
        <taxon>Bacteria</taxon>
        <taxon>Bacillati</taxon>
        <taxon>Bacillota</taxon>
        <taxon>Bacilli</taxon>
        <taxon>Bacillales</taxon>
        <taxon>Bacillaceae</taxon>
        <taxon>Alkalihalophilus</taxon>
    </lineage>
</organism>
<dbReference type="InterPro" id="IPR032820">
    <property type="entry name" value="ATPase_put"/>
</dbReference>
<keyword evidence="1" id="KW-1133">Transmembrane helix</keyword>
<protein>
    <submittedName>
        <fullName evidence="2">AtpZ/AtpI family protein</fullName>
    </submittedName>
</protein>